<dbReference type="GO" id="GO:0030544">
    <property type="term" value="F:Hsp70 protein binding"/>
    <property type="evidence" value="ECO:0007669"/>
    <property type="project" value="TreeGrafter"/>
</dbReference>
<reference evidence="2 3" key="1">
    <citation type="submission" date="2018-06" db="EMBL/GenBank/DDBJ databases">
        <title>Comparative genomics reveals the genomic features of Rhizophagus irregularis, R. cerebriforme, R. diaphanum and Gigaspora rosea, and their symbiotic lifestyle signature.</title>
        <authorList>
            <person name="Morin E."/>
            <person name="San Clemente H."/>
            <person name="Chen E.C.H."/>
            <person name="De La Providencia I."/>
            <person name="Hainaut M."/>
            <person name="Kuo A."/>
            <person name="Kohler A."/>
            <person name="Murat C."/>
            <person name="Tang N."/>
            <person name="Roy S."/>
            <person name="Loubradou J."/>
            <person name="Henrissat B."/>
            <person name="Grigoriev I.V."/>
            <person name="Corradi N."/>
            <person name="Roux C."/>
            <person name="Martin F.M."/>
        </authorList>
    </citation>
    <scope>NUCLEOTIDE SEQUENCE [LARGE SCALE GENOMIC DNA]</scope>
    <source>
        <strain evidence="2 3">DAOM 194757</strain>
    </source>
</reference>
<dbReference type="InterPro" id="IPR052972">
    <property type="entry name" value="Sacsin_chaperone_reg"/>
</dbReference>
<feature type="domain" description="Sacsin/Nov" evidence="1">
    <location>
        <begin position="5"/>
        <end position="192"/>
    </location>
</feature>
<name>A0A397VZW9_9GLOM</name>
<dbReference type="PANTHER" id="PTHR15600:SF42">
    <property type="entry name" value="SACSIN"/>
    <property type="match status" value="1"/>
</dbReference>
<dbReference type="InterPro" id="IPR058210">
    <property type="entry name" value="SACS/Nov_dom"/>
</dbReference>
<dbReference type="PANTHER" id="PTHR15600">
    <property type="entry name" value="SACSIN"/>
    <property type="match status" value="1"/>
</dbReference>
<feature type="non-terminal residue" evidence="2">
    <location>
        <position position="1"/>
    </location>
</feature>
<dbReference type="AlphaFoldDB" id="A0A397VZW9"/>
<feature type="non-terminal residue" evidence="2">
    <location>
        <position position="192"/>
    </location>
</feature>
<sequence length="192" mass="22308">LYEYLIQNADDAGARKFYLIADERSFNTPKPNSSLLTPEMILWQGPALWIYNDSEFTEKDFKSLRNLGRSEKSKDNTKIGRFGIGLNCCYHLSDVISFVSGEYITFLDPSQKWLPKTGNPPRKPRGIRIKFIEKDFMKRYSDQAKPYMDIEGCDFSKRFNGTLFRIPLRTKQFMSQSEISDKALSIDELVKM</sequence>
<comment type="caution">
    <text evidence="2">The sequence shown here is derived from an EMBL/GenBank/DDBJ whole genome shotgun (WGS) entry which is preliminary data.</text>
</comment>
<accession>A0A397VZW9</accession>
<dbReference type="Pfam" id="PF25794">
    <property type="entry name" value="SACS"/>
    <property type="match status" value="1"/>
</dbReference>
<dbReference type="Gene3D" id="3.30.565.10">
    <property type="entry name" value="Histidine kinase-like ATPase, C-terminal domain"/>
    <property type="match status" value="1"/>
</dbReference>
<dbReference type="InterPro" id="IPR036890">
    <property type="entry name" value="HATPase_C_sf"/>
</dbReference>
<dbReference type="EMBL" id="QKWP01000101">
    <property type="protein sequence ID" value="RIB27362.1"/>
    <property type="molecule type" value="Genomic_DNA"/>
</dbReference>
<organism evidence="2 3">
    <name type="scientific">Gigaspora rosea</name>
    <dbReference type="NCBI Taxonomy" id="44941"/>
    <lineage>
        <taxon>Eukaryota</taxon>
        <taxon>Fungi</taxon>
        <taxon>Fungi incertae sedis</taxon>
        <taxon>Mucoromycota</taxon>
        <taxon>Glomeromycotina</taxon>
        <taxon>Glomeromycetes</taxon>
        <taxon>Diversisporales</taxon>
        <taxon>Gigasporaceae</taxon>
        <taxon>Gigaspora</taxon>
    </lineage>
</organism>
<evidence type="ECO:0000313" key="2">
    <source>
        <dbReference type="EMBL" id="RIB27362.1"/>
    </source>
</evidence>
<dbReference type="SUPFAM" id="SSF55874">
    <property type="entry name" value="ATPase domain of HSP90 chaperone/DNA topoisomerase II/histidine kinase"/>
    <property type="match status" value="1"/>
</dbReference>
<proteinExistence type="predicted"/>
<dbReference type="OrthoDB" id="1262810at2759"/>
<protein>
    <recommendedName>
        <fullName evidence="1">Sacsin/Nov domain-containing protein</fullName>
    </recommendedName>
</protein>
<dbReference type="STRING" id="44941.A0A397VZW9"/>
<evidence type="ECO:0000313" key="3">
    <source>
        <dbReference type="Proteomes" id="UP000266673"/>
    </source>
</evidence>
<dbReference type="Proteomes" id="UP000266673">
    <property type="component" value="Unassembled WGS sequence"/>
</dbReference>
<evidence type="ECO:0000259" key="1">
    <source>
        <dbReference type="Pfam" id="PF25794"/>
    </source>
</evidence>
<keyword evidence="3" id="KW-1185">Reference proteome</keyword>
<dbReference type="NCBIfam" id="NF047352">
    <property type="entry name" value="P_loop_sacsin"/>
    <property type="match status" value="1"/>
</dbReference>
<gene>
    <name evidence="2" type="ORF">C2G38_1907359</name>
</gene>